<accession>C3Y8N7</accession>
<evidence type="ECO:0000313" key="3">
    <source>
        <dbReference type="EMBL" id="EEN63474.1"/>
    </source>
</evidence>
<dbReference type="Pfam" id="PF21056">
    <property type="entry name" value="ZSWIM1-3_RNaseH-like"/>
    <property type="match status" value="1"/>
</dbReference>
<dbReference type="PANTHER" id="PTHR47456">
    <property type="entry name" value="PHD-TYPE DOMAIN-CONTAINING PROTEIN"/>
    <property type="match status" value="1"/>
</dbReference>
<evidence type="ECO:0000256" key="1">
    <source>
        <dbReference type="SAM" id="MobiDB-lite"/>
    </source>
</evidence>
<evidence type="ECO:0000259" key="2">
    <source>
        <dbReference type="Pfam" id="PF21056"/>
    </source>
</evidence>
<proteinExistence type="predicted"/>
<dbReference type="InterPro" id="IPR048324">
    <property type="entry name" value="ZSWIM1-3_RNaseH-like"/>
</dbReference>
<reference evidence="3" key="1">
    <citation type="journal article" date="2008" name="Nature">
        <title>The amphioxus genome and the evolution of the chordate karyotype.</title>
        <authorList>
            <consortium name="US DOE Joint Genome Institute (JGI-PGF)"/>
            <person name="Putnam N.H."/>
            <person name="Butts T."/>
            <person name="Ferrier D.E.K."/>
            <person name="Furlong R.F."/>
            <person name="Hellsten U."/>
            <person name="Kawashima T."/>
            <person name="Robinson-Rechavi M."/>
            <person name="Shoguchi E."/>
            <person name="Terry A."/>
            <person name="Yu J.-K."/>
            <person name="Benito-Gutierrez E.L."/>
            <person name="Dubchak I."/>
            <person name="Garcia-Fernandez J."/>
            <person name="Gibson-Brown J.J."/>
            <person name="Grigoriev I.V."/>
            <person name="Horton A.C."/>
            <person name="de Jong P.J."/>
            <person name="Jurka J."/>
            <person name="Kapitonov V.V."/>
            <person name="Kohara Y."/>
            <person name="Kuroki Y."/>
            <person name="Lindquist E."/>
            <person name="Lucas S."/>
            <person name="Osoegawa K."/>
            <person name="Pennacchio L.A."/>
            <person name="Salamov A.A."/>
            <person name="Satou Y."/>
            <person name="Sauka-Spengler T."/>
            <person name="Schmutz J."/>
            <person name="Shin-I T."/>
            <person name="Toyoda A."/>
            <person name="Bronner-Fraser M."/>
            <person name="Fujiyama A."/>
            <person name="Holland L.Z."/>
            <person name="Holland P.W.H."/>
            <person name="Satoh N."/>
            <person name="Rokhsar D.S."/>
        </authorList>
    </citation>
    <scope>NUCLEOTIDE SEQUENCE [LARGE SCALE GENOMIC DNA]</scope>
    <source>
        <strain evidence="3">S238N-H82</strain>
        <tissue evidence="3">Testes</tissue>
    </source>
</reference>
<dbReference type="EMBL" id="GG666491">
    <property type="protein sequence ID" value="EEN63474.1"/>
    <property type="molecule type" value="Genomic_DNA"/>
</dbReference>
<dbReference type="AlphaFoldDB" id="C3Y8N7"/>
<name>C3Y8N7_BRAFL</name>
<organism>
    <name type="scientific">Branchiostoma floridae</name>
    <name type="common">Florida lancelet</name>
    <name type="synonym">Amphioxus</name>
    <dbReference type="NCBI Taxonomy" id="7739"/>
    <lineage>
        <taxon>Eukaryota</taxon>
        <taxon>Metazoa</taxon>
        <taxon>Chordata</taxon>
        <taxon>Cephalochordata</taxon>
        <taxon>Leptocardii</taxon>
        <taxon>Amphioxiformes</taxon>
        <taxon>Branchiostomatidae</taxon>
        <taxon>Branchiostoma</taxon>
    </lineage>
</organism>
<dbReference type="InParanoid" id="C3Y8N7"/>
<feature type="compositionally biased region" description="Polar residues" evidence="1">
    <location>
        <begin position="9"/>
        <end position="21"/>
    </location>
</feature>
<gene>
    <name evidence="3" type="ORF">BRAFLDRAFT_69896</name>
</gene>
<sequence>MARVKQYMPLQSDSTGPISQCTSRNREAKQRLSGIITGLHVENVNPSDEKTVRRDNVWKSLKEKLANKRKYDPSKNEKVEFIGEENTQDLGEPRNEMFRLALQNPLPQNRTPTPSVTVENGPAFSPEKLPGKALRVRILLFCLVLDKAIGDLRSIATKVAADLVDDYNGFPVGIITRSRTTKGKYEELFKLYARRHHAFSTAEPYNMQLFGAFVLHTETTADLQEALTVFKEWNSDWTPSHFMVDKSNVEINALEEEFPGAPLKTHFYWCMARCGGDVQVLRDSLINVVQHYQIEGDIQTGDKTAKGIAIPEGRRHQRLGEVSIGAPAKQAQVPAAAVAMAEQCIEMHRDSKDPKYQAAVTHLMNALFTKRQMHDDNVHGNNDKEQLYPNKVEAVIGIGDAGYIRQFKREAMISLASRTTLGCYLDDTQSLESRKESAIDFYGLGRFTLCQEDLRLPGFHGAHSAALHFRAGRRQGYPLPLTPCEAELTCQDQQRALLITIDLAVGTRQNTVYTSSAEFVELINGVQQPIHVHMLADSPDGRLYMAQHNIDEAFIPAIVMPSDDSRTAITTTADEDCFDESAWLEETKEEGQQSDYQFDADGYSQWTDNHTGWPLHVKTLLGFLIQAVGKVGGRSRSSKVVVPDLHSSLSIYLKLYKLMENEFHYIDFKLQSYLATVLEEGGITKKELLDDEHLGKFKPYVAAIDKTRELDDKADALQEKLRFTRPNGVKIGHWTCNISRVYEVSWYRAYHDEDDPIEKHMRWSKKGGVT</sequence>
<dbReference type="PANTHER" id="PTHR47456:SF4">
    <property type="entry name" value="SWIM-TYPE DOMAIN-CONTAINING PROTEIN"/>
    <property type="match status" value="1"/>
</dbReference>
<protein>
    <recommendedName>
        <fullName evidence="2">ZSWIM1/3 RNaseH-like domain-containing protein</fullName>
    </recommendedName>
</protein>
<feature type="domain" description="ZSWIM1/3 RNaseH-like" evidence="2">
    <location>
        <begin position="207"/>
        <end position="261"/>
    </location>
</feature>
<feature type="region of interest" description="Disordered" evidence="1">
    <location>
        <begin position="1"/>
        <end position="21"/>
    </location>
</feature>